<evidence type="ECO:0000313" key="3">
    <source>
        <dbReference type="Proteomes" id="UP001327560"/>
    </source>
</evidence>
<accession>A0AAQ3L3I1</accession>
<keyword evidence="3" id="KW-1185">Reference proteome</keyword>
<dbReference type="Proteomes" id="UP001327560">
    <property type="component" value="Chromosome 8"/>
</dbReference>
<sequence>MFYLCIFHQSMPGYIEEPTRSSCFPKGYNQSFIEMKSSHELQKNISVQTESNFATCRSKTYMLFQGLMHTSRPYRLLISFKIFVVISFVSFVVHAYCLIFFVACCKPIKCEVAYWTRCQCKLHI</sequence>
<keyword evidence="1" id="KW-0812">Transmembrane</keyword>
<evidence type="ECO:0000256" key="1">
    <source>
        <dbReference type="SAM" id="Phobius"/>
    </source>
</evidence>
<gene>
    <name evidence="2" type="ORF">Cni_G26324</name>
</gene>
<keyword evidence="1" id="KW-0472">Membrane</keyword>
<organism evidence="2 3">
    <name type="scientific">Canna indica</name>
    <name type="common">Indian-shot</name>
    <dbReference type="NCBI Taxonomy" id="4628"/>
    <lineage>
        <taxon>Eukaryota</taxon>
        <taxon>Viridiplantae</taxon>
        <taxon>Streptophyta</taxon>
        <taxon>Embryophyta</taxon>
        <taxon>Tracheophyta</taxon>
        <taxon>Spermatophyta</taxon>
        <taxon>Magnoliopsida</taxon>
        <taxon>Liliopsida</taxon>
        <taxon>Zingiberales</taxon>
        <taxon>Cannaceae</taxon>
        <taxon>Canna</taxon>
    </lineage>
</organism>
<evidence type="ECO:0000313" key="2">
    <source>
        <dbReference type="EMBL" id="WOL17531.1"/>
    </source>
</evidence>
<dbReference type="EMBL" id="CP136897">
    <property type="protein sequence ID" value="WOL17531.1"/>
    <property type="molecule type" value="Genomic_DNA"/>
</dbReference>
<keyword evidence="1" id="KW-1133">Transmembrane helix</keyword>
<protein>
    <submittedName>
        <fullName evidence="2">Uncharacterized protein</fullName>
    </submittedName>
</protein>
<proteinExistence type="predicted"/>
<reference evidence="2 3" key="1">
    <citation type="submission" date="2023-10" db="EMBL/GenBank/DDBJ databases">
        <title>Chromosome-scale genome assembly provides insights into flower coloration mechanisms of Canna indica.</title>
        <authorList>
            <person name="Li C."/>
        </authorList>
    </citation>
    <scope>NUCLEOTIDE SEQUENCE [LARGE SCALE GENOMIC DNA]</scope>
    <source>
        <tissue evidence="2">Flower</tissue>
    </source>
</reference>
<dbReference type="AlphaFoldDB" id="A0AAQ3L3I1"/>
<feature type="transmembrane region" description="Helical" evidence="1">
    <location>
        <begin position="82"/>
        <end position="103"/>
    </location>
</feature>
<name>A0AAQ3L3I1_9LILI</name>